<evidence type="ECO:0000259" key="4">
    <source>
        <dbReference type="PROSITE" id="PS51186"/>
    </source>
</evidence>
<comment type="similarity">
    <text evidence="1">Belongs to the acetyltransferase family. GNAT subfamily.</text>
</comment>
<keyword evidence="3" id="KW-0012">Acyltransferase</keyword>
<proteinExistence type="inferred from homology"/>
<dbReference type="InterPro" id="IPR016181">
    <property type="entry name" value="Acyl_CoA_acyltransferase"/>
</dbReference>
<dbReference type="Gene3D" id="3.40.630.30">
    <property type="match status" value="1"/>
</dbReference>
<dbReference type="PANTHER" id="PTHR13256:SF16">
    <property type="entry name" value="ALPHA_BETA-TUBULIN-N-ACETYLTRANSFERASE 9"/>
    <property type="match status" value="1"/>
</dbReference>
<evidence type="ECO:0000256" key="3">
    <source>
        <dbReference type="ARBA" id="ARBA00023315"/>
    </source>
</evidence>
<feature type="domain" description="N-acetyltransferase" evidence="4">
    <location>
        <begin position="5"/>
        <end position="154"/>
    </location>
</feature>
<dbReference type="GO" id="GO:0008080">
    <property type="term" value="F:N-acetyltransferase activity"/>
    <property type="evidence" value="ECO:0007669"/>
    <property type="project" value="InterPro"/>
</dbReference>
<dbReference type="InterPro" id="IPR000182">
    <property type="entry name" value="GNAT_dom"/>
</dbReference>
<keyword evidence="6" id="KW-1185">Reference proteome</keyword>
<evidence type="ECO:0000256" key="1">
    <source>
        <dbReference type="ARBA" id="ARBA00009342"/>
    </source>
</evidence>
<evidence type="ECO:0000256" key="2">
    <source>
        <dbReference type="ARBA" id="ARBA00022679"/>
    </source>
</evidence>
<protein>
    <submittedName>
        <fullName evidence="5">N-acetyltransferase 9</fullName>
    </submittedName>
</protein>
<sequence length="170" mass="18888">MTASEPLSLAEEYEMQQSWAVDETKLTFIVLSPFMRPSESSNNISLKDDLLLRIGGGMVGDVNLYFTDFEDPMGRPEIEVMIAEPSMRRKGIALEALQLLMHYAVTNIPSIHTFVAKISLKNNASRALFTKKLGFVQVSISEVFGEVTLEKKVSAAAFNEFAPLKILLLS</sequence>
<reference evidence="5" key="1">
    <citation type="submission" date="2020-05" db="EMBL/GenBank/DDBJ databases">
        <title>Phylogenomic resolution of chytrid fungi.</title>
        <authorList>
            <person name="Stajich J.E."/>
            <person name="Amses K."/>
            <person name="Simmons R."/>
            <person name="Seto K."/>
            <person name="Myers J."/>
            <person name="Bonds A."/>
            <person name="Quandt C.A."/>
            <person name="Barry K."/>
            <person name="Liu P."/>
            <person name="Grigoriev I."/>
            <person name="Longcore J.E."/>
            <person name="James T.Y."/>
        </authorList>
    </citation>
    <scope>NUCLEOTIDE SEQUENCE</scope>
    <source>
        <strain evidence="5">JEL0513</strain>
    </source>
</reference>
<dbReference type="PANTHER" id="PTHR13256">
    <property type="entry name" value="N-ACETYLTRANSFERASE 9"/>
    <property type="match status" value="1"/>
</dbReference>
<dbReference type="PROSITE" id="PS51186">
    <property type="entry name" value="GNAT"/>
    <property type="match status" value="1"/>
</dbReference>
<comment type="caution">
    <text evidence="5">The sequence shown here is derived from an EMBL/GenBank/DDBJ whole genome shotgun (WGS) entry which is preliminary data.</text>
</comment>
<dbReference type="EMBL" id="JADGJH010001158">
    <property type="protein sequence ID" value="KAJ3117619.1"/>
    <property type="molecule type" value="Genomic_DNA"/>
</dbReference>
<dbReference type="Proteomes" id="UP001211907">
    <property type="component" value="Unassembled WGS sequence"/>
</dbReference>
<evidence type="ECO:0000313" key="5">
    <source>
        <dbReference type="EMBL" id="KAJ3117619.1"/>
    </source>
</evidence>
<name>A0AAD5T3V2_9FUNG</name>
<gene>
    <name evidence="5" type="primary">NAT9</name>
    <name evidence="5" type="ORF">HK100_000775</name>
</gene>
<accession>A0AAD5T3V2</accession>
<dbReference type="AlphaFoldDB" id="A0AAD5T3V2"/>
<keyword evidence="2" id="KW-0808">Transferase</keyword>
<organism evidence="5 6">
    <name type="scientific">Physocladia obscura</name>
    <dbReference type="NCBI Taxonomy" id="109957"/>
    <lineage>
        <taxon>Eukaryota</taxon>
        <taxon>Fungi</taxon>
        <taxon>Fungi incertae sedis</taxon>
        <taxon>Chytridiomycota</taxon>
        <taxon>Chytridiomycota incertae sedis</taxon>
        <taxon>Chytridiomycetes</taxon>
        <taxon>Chytridiales</taxon>
        <taxon>Chytriomycetaceae</taxon>
        <taxon>Physocladia</taxon>
    </lineage>
</organism>
<dbReference type="SUPFAM" id="SSF55729">
    <property type="entry name" value="Acyl-CoA N-acyltransferases (Nat)"/>
    <property type="match status" value="1"/>
</dbReference>
<dbReference type="InterPro" id="IPR039135">
    <property type="entry name" value="NAT9-like"/>
</dbReference>
<dbReference type="Pfam" id="PF13302">
    <property type="entry name" value="Acetyltransf_3"/>
    <property type="match status" value="1"/>
</dbReference>
<evidence type="ECO:0000313" key="6">
    <source>
        <dbReference type="Proteomes" id="UP001211907"/>
    </source>
</evidence>